<dbReference type="InterPro" id="IPR036950">
    <property type="entry name" value="PBP_transglycosylase"/>
</dbReference>
<feature type="transmembrane region" description="Helical" evidence="11">
    <location>
        <begin position="12"/>
        <end position="31"/>
    </location>
</feature>
<dbReference type="Proteomes" id="UP000433945">
    <property type="component" value="Unassembled WGS sequence"/>
</dbReference>
<dbReference type="EMBL" id="WOWP01000041">
    <property type="protein sequence ID" value="MUV04289.1"/>
    <property type="molecule type" value="Genomic_DNA"/>
</dbReference>
<evidence type="ECO:0000256" key="1">
    <source>
        <dbReference type="ARBA" id="ARBA00022475"/>
    </source>
</evidence>
<evidence type="ECO:0000256" key="8">
    <source>
        <dbReference type="ARBA" id="ARBA00022989"/>
    </source>
</evidence>
<dbReference type="GO" id="GO:0016763">
    <property type="term" value="F:pentosyltransferase activity"/>
    <property type="evidence" value="ECO:0007669"/>
    <property type="project" value="InterPro"/>
</dbReference>
<dbReference type="GO" id="GO:0009274">
    <property type="term" value="C:peptidoglycan-based cell wall"/>
    <property type="evidence" value="ECO:0007669"/>
    <property type="project" value="InterPro"/>
</dbReference>
<protein>
    <submittedName>
        <fullName evidence="13">Glycosyl transferase</fullName>
    </submittedName>
</protein>
<dbReference type="AlphaFoldDB" id="A0A6N8HEZ9"/>
<evidence type="ECO:0000259" key="12">
    <source>
        <dbReference type="Pfam" id="PF00912"/>
    </source>
</evidence>
<evidence type="ECO:0000256" key="5">
    <source>
        <dbReference type="ARBA" id="ARBA00022692"/>
    </source>
</evidence>
<dbReference type="SUPFAM" id="SSF53955">
    <property type="entry name" value="Lysozyme-like"/>
    <property type="match status" value="1"/>
</dbReference>
<keyword evidence="8 11" id="KW-1133">Transmembrane helix</keyword>
<evidence type="ECO:0000256" key="11">
    <source>
        <dbReference type="SAM" id="Phobius"/>
    </source>
</evidence>
<organism evidence="13 14">
    <name type="scientific">Flavobacterium rakeshii</name>
    <dbReference type="NCBI Taxonomy" id="1038845"/>
    <lineage>
        <taxon>Bacteria</taxon>
        <taxon>Pseudomonadati</taxon>
        <taxon>Bacteroidota</taxon>
        <taxon>Flavobacteriia</taxon>
        <taxon>Flavobacteriales</taxon>
        <taxon>Flavobacteriaceae</taxon>
        <taxon>Flavobacterium</taxon>
    </lineage>
</organism>
<evidence type="ECO:0000256" key="7">
    <source>
        <dbReference type="ARBA" id="ARBA00022984"/>
    </source>
</evidence>
<keyword evidence="6" id="KW-0133">Cell shape</keyword>
<evidence type="ECO:0000256" key="10">
    <source>
        <dbReference type="ARBA" id="ARBA00023316"/>
    </source>
</evidence>
<keyword evidence="3" id="KW-0328">Glycosyltransferase</keyword>
<evidence type="ECO:0000256" key="6">
    <source>
        <dbReference type="ARBA" id="ARBA00022960"/>
    </source>
</evidence>
<keyword evidence="7" id="KW-0573">Peptidoglycan synthesis</keyword>
<dbReference type="GO" id="GO:0071555">
    <property type="term" value="P:cell wall organization"/>
    <property type="evidence" value="ECO:0007669"/>
    <property type="project" value="UniProtKB-KW"/>
</dbReference>
<dbReference type="InterPro" id="IPR023346">
    <property type="entry name" value="Lysozyme-like_dom_sf"/>
</dbReference>
<keyword evidence="2" id="KW-0997">Cell inner membrane</keyword>
<accession>A0A6N8HEZ9</accession>
<dbReference type="InterPro" id="IPR001264">
    <property type="entry name" value="Glyco_trans_51"/>
</dbReference>
<keyword evidence="5 11" id="KW-0812">Transmembrane</keyword>
<evidence type="ECO:0000256" key="2">
    <source>
        <dbReference type="ARBA" id="ARBA00022519"/>
    </source>
</evidence>
<sequence>MRKINPKKAALITLKIVAALLVLLIIGFFAFRNTFLNKAIDKTIAKMNTEYNSTFTVGNASFKGLSGIEVSNVSLKPKQGDTLLKIETVKTSINLSRLLAGEVQLGTLEMKNGYIQLIQNEKGKNFESFLHRKKGTVSKTKSEGPDYARKTYKLLHKLLNLIPTDMQLENLALTVNDNGRKVNLNLKQLRLVNEQLESFMAVETDSLSQNWEVKGFADPRNRQADLKFYNSDKGRIIVPYLDERFGLKSGFDSIRVNVENIDLSGDEFRVDGFASIGNFMVNHPKIAKKDVVINSARFDYHFLFGPDFIELDSTSAMQLNKIKIQPFVRYSIEKDTVYQLKATIPDMKAQEFINSLPNGLFTHFEGMEADGNFSYQLDFMYNKNKPDDIVFDSSLKKEGFKIKKYGDADLGKLNTSFVYRAIDNGVKQRPIVVGPDNPNYTPYDHIPDFLKNAVLTSEDPSFFHHRGFINEAFKQSIVKNIQTKKFARGASTISMQLVKNVFLTREKTLSRKLEEILLVYILENNRITSKERMFEVYLNIIEWGPNVYGVGEAAQYYFQKPPLALSLDESVYLASIIPRPKKFMWRFNDRGELRDFAVTHDNYIKKLMVNRGVIQANDTTGQTGQIDVTGPAREWLKIREEAVPEIDTTETAGFFKKLFGGEN</sequence>
<dbReference type="Pfam" id="PF00912">
    <property type="entry name" value="Transgly"/>
    <property type="match status" value="1"/>
</dbReference>
<dbReference type="OrthoDB" id="9766909at2"/>
<feature type="domain" description="Glycosyl transferase family 51" evidence="12">
    <location>
        <begin position="437"/>
        <end position="585"/>
    </location>
</feature>
<dbReference type="PANTHER" id="PTHR30400:SF0">
    <property type="entry name" value="BIOSYNTHETIC PEPTIDOGLYCAN TRANSGLYCOSYLASE"/>
    <property type="match status" value="1"/>
</dbReference>
<evidence type="ECO:0000256" key="4">
    <source>
        <dbReference type="ARBA" id="ARBA00022679"/>
    </source>
</evidence>
<keyword evidence="9 11" id="KW-0472">Membrane</keyword>
<dbReference type="Gene3D" id="1.10.3810.10">
    <property type="entry name" value="Biosynthetic peptidoglycan transglycosylase-like"/>
    <property type="match status" value="1"/>
</dbReference>
<dbReference type="InterPro" id="IPR011812">
    <property type="entry name" value="Pep_trsgly"/>
</dbReference>
<evidence type="ECO:0000256" key="3">
    <source>
        <dbReference type="ARBA" id="ARBA00022676"/>
    </source>
</evidence>
<dbReference type="GO" id="GO:0008360">
    <property type="term" value="P:regulation of cell shape"/>
    <property type="evidence" value="ECO:0007669"/>
    <property type="project" value="UniProtKB-KW"/>
</dbReference>
<keyword evidence="4 13" id="KW-0808">Transferase</keyword>
<evidence type="ECO:0000256" key="9">
    <source>
        <dbReference type="ARBA" id="ARBA00023136"/>
    </source>
</evidence>
<dbReference type="RefSeq" id="WP_157483499.1">
    <property type="nucleotide sequence ID" value="NZ_WOWP01000041.1"/>
</dbReference>
<keyword evidence="10" id="KW-0961">Cell wall biogenesis/degradation</keyword>
<gene>
    <name evidence="13" type="ORF">GN157_11270</name>
</gene>
<keyword evidence="14" id="KW-1185">Reference proteome</keyword>
<evidence type="ECO:0000313" key="14">
    <source>
        <dbReference type="Proteomes" id="UP000433945"/>
    </source>
</evidence>
<dbReference type="GO" id="GO:0016020">
    <property type="term" value="C:membrane"/>
    <property type="evidence" value="ECO:0007669"/>
    <property type="project" value="InterPro"/>
</dbReference>
<reference evidence="13 14" key="1">
    <citation type="submission" date="2019-12" db="EMBL/GenBank/DDBJ databases">
        <authorList>
            <person name="Sun J.-Q."/>
        </authorList>
    </citation>
    <scope>NUCLEOTIDE SEQUENCE [LARGE SCALE GENOMIC DNA]</scope>
    <source>
        <strain evidence="13 14">JCM 17928</strain>
    </source>
</reference>
<dbReference type="PANTHER" id="PTHR30400">
    <property type="entry name" value="MONOFUNCTIONAL BIOSYNTHETIC PEPTIDOGLYCAN TRANSGLYCOSYLASE"/>
    <property type="match status" value="1"/>
</dbReference>
<comment type="caution">
    <text evidence="13">The sequence shown here is derived from an EMBL/GenBank/DDBJ whole genome shotgun (WGS) entry which is preliminary data.</text>
</comment>
<keyword evidence="1" id="KW-1003">Cell membrane</keyword>
<evidence type="ECO:0000313" key="13">
    <source>
        <dbReference type="EMBL" id="MUV04289.1"/>
    </source>
</evidence>
<dbReference type="GO" id="GO:0009252">
    <property type="term" value="P:peptidoglycan biosynthetic process"/>
    <property type="evidence" value="ECO:0007669"/>
    <property type="project" value="UniProtKB-KW"/>
</dbReference>
<proteinExistence type="predicted"/>
<name>A0A6N8HEZ9_9FLAO</name>